<dbReference type="GO" id="GO:0046983">
    <property type="term" value="F:protein dimerization activity"/>
    <property type="evidence" value="ECO:0007669"/>
    <property type="project" value="InterPro"/>
</dbReference>
<feature type="domain" description="Semialdehyde dehydrogenase NAD-binding" evidence="17">
    <location>
        <begin position="2"/>
        <end position="117"/>
    </location>
</feature>
<keyword evidence="8 15" id="KW-0791">Threonine biosynthesis</keyword>
<dbReference type="Gene3D" id="3.40.50.720">
    <property type="entry name" value="NAD(P)-binding Rossmann-like Domain"/>
    <property type="match status" value="1"/>
</dbReference>
<gene>
    <name evidence="15" type="primary">asd</name>
    <name evidence="18" type="ORF">IC612_03480</name>
</gene>
<dbReference type="Gene3D" id="3.30.360.10">
    <property type="entry name" value="Dihydrodipicolinate Reductase, domain 2"/>
    <property type="match status" value="1"/>
</dbReference>
<comment type="catalytic activity">
    <reaction evidence="14 15">
        <text>L-aspartate 4-semialdehyde + phosphate + NADP(+) = 4-phospho-L-aspartate + NADPH + H(+)</text>
        <dbReference type="Rhea" id="RHEA:24284"/>
        <dbReference type="ChEBI" id="CHEBI:15378"/>
        <dbReference type="ChEBI" id="CHEBI:43474"/>
        <dbReference type="ChEBI" id="CHEBI:57535"/>
        <dbReference type="ChEBI" id="CHEBI:57783"/>
        <dbReference type="ChEBI" id="CHEBI:58349"/>
        <dbReference type="ChEBI" id="CHEBI:537519"/>
        <dbReference type="EC" id="1.2.1.11"/>
    </reaction>
</comment>
<dbReference type="InterPro" id="IPR036291">
    <property type="entry name" value="NAD(P)-bd_dom_sf"/>
</dbReference>
<evidence type="ECO:0000256" key="15">
    <source>
        <dbReference type="HAMAP-Rule" id="MF_02121"/>
    </source>
</evidence>
<comment type="subunit">
    <text evidence="5 15">Homodimer.</text>
</comment>
<reference evidence="18" key="1">
    <citation type="submission" date="2020-11" db="EMBL/GenBank/DDBJ databases">
        <title>Genome seq and assembly of Planobacterium sp.</title>
        <authorList>
            <person name="Chhetri G."/>
        </authorList>
    </citation>
    <scope>NUCLEOTIDE SEQUENCE</scope>
    <source>
        <strain evidence="18">GCR5</strain>
    </source>
</reference>
<organism evidence="18 19">
    <name type="scientific">Planobacterium oryzisoli</name>
    <dbReference type="NCBI Taxonomy" id="2771435"/>
    <lineage>
        <taxon>Bacteria</taxon>
        <taxon>Pseudomonadati</taxon>
        <taxon>Bacteroidota</taxon>
        <taxon>Flavobacteriia</taxon>
        <taxon>Flavobacteriales</taxon>
        <taxon>Weeksellaceae</taxon>
        <taxon>Chryseobacterium group</taxon>
        <taxon>Chryseobacterium</taxon>
    </lineage>
</organism>
<evidence type="ECO:0000259" key="17">
    <source>
        <dbReference type="SMART" id="SM00859"/>
    </source>
</evidence>
<name>A0A931E9W1_9FLAO</name>
<feature type="active site" description="Acyl-thioester intermediate" evidence="15 16">
    <location>
        <position position="126"/>
    </location>
</feature>
<feature type="binding site" evidence="15">
    <location>
        <position position="97"/>
    </location>
    <ligand>
        <name>phosphate</name>
        <dbReference type="ChEBI" id="CHEBI:43474"/>
    </ligand>
</feature>
<evidence type="ECO:0000256" key="11">
    <source>
        <dbReference type="ARBA" id="ARBA00023002"/>
    </source>
</evidence>
<sequence length="330" mass="36439">MKVAVVGATGMVGQIMLKVLSERKFPISELIPVASEKSVGKAVTYEGAAYPIVSMKDAIEKRPQLALFSAGGETSLQWAPQFAEHGTFVVDNSSAWRMDPSKKLVVPEINAQVLQSEDKIIANPNCSTIQLVMVLHPLNQVYNIKRVVVSTYQSVTGTGKAAVDQLNSEIAGDASAQKVYPYEIFKNALPQCDVFDEMDYTKEELKLMREPKKIMGDNTFSLTATAVRVPVQGGHSESVNIEFENEFDLKDVVDLLRNTPGVEVMDDVKNKIYPMPLYSEGKDEVFVGRIRRDPSQPNTLNLWIVADNLRKGAATNAVQIAEYLLSKNLI</sequence>
<dbReference type="NCBIfam" id="NF011456">
    <property type="entry name" value="PRK14874.1"/>
    <property type="match status" value="1"/>
</dbReference>
<dbReference type="Pfam" id="PF01118">
    <property type="entry name" value="Semialdhyde_dh"/>
    <property type="match status" value="1"/>
</dbReference>
<evidence type="ECO:0000313" key="19">
    <source>
        <dbReference type="Proteomes" id="UP000694480"/>
    </source>
</evidence>
<feature type="binding site" evidence="15">
    <location>
        <position position="308"/>
    </location>
    <ligand>
        <name>NADP(+)</name>
        <dbReference type="ChEBI" id="CHEBI:58349"/>
    </ligand>
</feature>
<dbReference type="PANTHER" id="PTHR46278">
    <property type="entry name" value="DEHYDROGENASE, PUTATIVE-RELATED"/>
    <property type="match status" value="1"/>
</dbReference>
<dbReference type="Pfam" id="PF02774">
    <property type="entry name" value="Semialdhyde_dhC"/>
    <property type="match status" value="1"/>
</dbReference>
<feature type="binding site" evidence="15">
    <location>
        <begin position="9"/>
        <end position="12"/>
    </location>
    <ligand>
        <name>NADP(+)</name>
        <dbReference type="ChEBI" id="CHEBI:58349"/>
    </ligand>
</feature>
<evidence type="ECO:0000256" key="7">
    <source>
        <dbReference type="ARBA" id="ARBA00022605"/>
    </source>
</evidence>
<keyword evidence="10 15" id="KW-0220">Diaminopimelate biosynthesis</keyword>
<dbReference type="GO" id="GO:0071266">
    <property type="term" value="P:'de novo' L-methionine biosynthetic process"/>
    <property type="evidence" value="ECO:0007669"/>
    <property type="project" value="UniProtKB-UniRule"/>
</dbReference>
<dbReference type="GO" id="GO:0004073">
    <property type="term" value="F:aspartate-semialdehyde dehydrogenase activity"/>
    <property type="evidence" value="ECO:0007669"/>
    <property type="project" value="UniProtKB-UniRule"/>
</dbReference>
<dbReference type="InterPro" id="IPR012280">
    <property type="entry name" value="Semialdhyde_DH_dimer_dom"/>
</dbReference>
<evidence type="ECO:0000256" key="8">
    <source>
        <dbReference type="ARBA" id="ARBA00022697"/>
    </source>
</evidence>
<protein>
    <recommendedName>
        <fullName evidence="6 15">Aspartate-semialdehyde dehydrogenase</fullName>
        <shortName evidence="15">ASA dehydrogenase</shortName>
        <shortName evidence="15">ASADH</shortName>
        <ecNumber evidence="6 15">1.2.1.11</ecNumber>
    </recommendedName>
    <alternativeName>
        <fullName evidence="15">Aspartate-beta-semialdehyde dehydrogenase</fullName>
    </alternativeName>
</protein>
<evidence type="ECO:0000256" key="5">
    <source>
        <dbReference type="ARBA" id="ARBA00011738"/>
    </source>
</evidence>
<dbReference type="AlphaFoldDB" id="A0A931E9W1"/>
<dbReference type="InterPro" id="IPR012080">
    <property type="entry name" value="Asp_semialdehyde_DH"/>
</dbReference>
<evidence type="ECO:0000256" key="16">
    <source>
        <dbReference type="PIRSR" id="PIRSR000148-1"/>
    </source>
</evidence>
<dbReference type="SUPFAM" id="SSF51735">
    <property type="entry name" value="NAD(P)-binding Rossmann-fold domains"/>
    <property type="match status" value="1"/>
</dbReference>
<proteinExistence type="inferred from homology"/>
<evidence type="ECO:0000256" key="1">
    <source>
        <dbReference type="ARBA" id="ARBA00005021"/>
    </source>
</evidence>
<accession>A0A931E9W1</accession>
<dbReference type="GO" id="GO:0051287">
    <property type="term" value="F:NAD binding"/>
    <property type="evidence" value="ECO:0007669"/>
    <property type="project" value="InterPro"/>
</dbReference>
<feature type="binding site" evidence="15">
    <location>
        <begin position="37"/>
        <end position="38"/>
    </location>
    <ligand>
        <name>NADP(+)</name>
        <dbReference type="ChEBI" id="CHEBI:58349"/>
    </ligand>
</feature>
<dbReference type="EMBL" id="JADKYY010000003">
    <property type="protein sequence ID" value="MBF5026858.1"/>
    <property type="molecule type" value="Genomic_DNA"/>
</dbReference>
<comment type="function">
    <text evidence="15">Catalyzes the NADPH-dependent formation of L-aspartate-semialdehyde (L-ASA) by the reductive dephosphorylation of L-aspartyl-4-phosphate.</text>
</comment>
<dbReference type="SMART" id="SM00859">
    <property type="entry name" value="Semialdhyde_dh"/>
    <property type="match status" value="1"/>
</dbReference>
<evidence type="ECO:0000256" key="10">
    <source>
        <dbReference type="ARBA" id="ARBA00022915"/>
    </source>
</evidence>
<dbReference type="PANTHER" id="PTHR46278:SF2">
    <property type="entry name" value="ASPARTATE-SEMIALDEHYDE DEHYDROGENASE"/>
    <property type="match status" value="1"/>
</dbReference>
<dbReference type="PIRSF" id="PIRSF000148">
    <property type="entry name" value="ASA_dh"/>
    <property type="match status" value="1"/>
</dbReference>
<comment type="similarity">
    <text evidence="4 15">Belongs to the aspartate-semialdehyde dehydrogenase family.</text>
</comment>
<evidence type="ECO:0000256" key="9">
    <source>
        <dbReference type="ARBA" id="ARBA00022857"/>
    </source>
</evidence>
<keyword evidence="19" id="KW-1185">Reference proteome</keyword>
<keyword evidence="12 15" id="KW-0457">Lysine biosynthesis</keyword>
<dbReference type="SUPFAM" id="SSF55347">
    <property type="entry name" value="Glyceraldehyde-3-phosphate dehydrogenase-like, C-terminal domain"/>
    <property type="match status" value="1"/>
</dbReference>
<dbReference type="GO" id="GO:0009089">
    <property type="term" value="P:lysine biosynthetic process via diaminopimelate"/>
    <property type="evidence" value="ECO:0007669"/>
    <property type="project" value="UniProtKB-UniRule"/>
</dbReference>
<dbReference type="EC" id="1.2.1.11" evidence="6 15"/>
<keyword evidence="9 15" id="KW-0521">NADP</keyword>
<evidence type="ECO:0000256" key="12">
    <source>
        <dbReference type="ARBA" id="ARBA00023154"/>
    </source>
</evidence>
<feature type="binding site" evidence="15">
    <location>
        <position position="228"/>
    </location>
    <ligand>
        <name>substrate</name>
    </ligand>
</feature>
<dbReference type="HAMAP" id="MF_02121">
    <property type="entry name" value="ASADH"/>
    <property type="match status" value="1"/>
</dbReference>
<keyword evidence="7 15" id="KW-0028">Amino-acid biosynthesis</keyword>
<keyword evidence="11 15" id="KW-0560">Oxidoreductase</keyword>
<dbReference type="InterPro" id="IPR000534">
    <property type="entry name" value="Semialdehyde_DH_NAD-bd"/>
</dbReference>
<feature type="active site" description="Proton acceptor" evidence="15 16">
    <location>
        <position position="235"/>
    </location>
</feature>
<dbReference type="RefSeq" id="WP_194738784.1">
    <property type="nucleotide sequence ID" value="NZ_JADKYY010000003.1"/>
</dbReference>
<dbReference type="GO" id="GO:0019877">
    <property type="term" value="P:diaminopimelate biosynthetic process"/>
    <property type="evidence" value="ECO:0007669"/>
    <property type="project" value="UniProtKB-UniRule"/>
</dbReference>
<comment type="caution">
    <text evidence="18">The sequence shown here is derived from an EMBL/GenBank/DDBJ whole genome shotgun (WGS) entry which is preliminary data.</text>
</comment>
<evidence type="ECO:0000256" key="4">
    <source>
        <dbReference type="ARBA" id="ARBA00010584"/>
    </source>
</evidence>
<feature type="binding site" evidence="15">
    <location>
        <position position="153"/>
    </location>
    <ligand>
        <name>substrate</name>
    </ligand>
</feature>
<comment type="pathway">
    <text evidence="2 15">Amino-acid biosynthesis; L-lysine biosynthesis via DAP pathway; (S)-tetrahydrodipicolinate from L-aspartate: step 2/4.</text>
</comment>
<comment type="pathway">
    <text evidence="1 15">Amino-acid biosynthesis; L-methionine biosynthesis via de novo pathway; L-homoserine from L-aspartate: step 2/3.</text>
</comment>
<evidence type="ECO:0000256" key="3">
    <source>
        <dbReference type="ARBA" id="ARBA00005097"/>
    </source>
</evidence>
<dbReference type="GO" id="GO:0009097">
    <property type="term" value="P:isoleucine biosynthetic process"/>
    <property type="evidence" value="ECO:0007669"/>
    <property type="project" value="UniProtKB-UniRule"/>
</dbReference>
<evidence type="ECO:0000256" key="2">
    <source>
        <dbReference type="ARBA" id="ARBA00005076"/>
    </source>
</evidence>
<comment type="caution">
    <text evidence="15">Lacks conserved residue(s) required for the propagation of feature annotation.</text>
</comment>
<evidence type="ECO:0000256" key="14">
    <source>
        <dbReference type="ARBA" id="ARBA00047891"/>
    </source>
</evidence>
<dbReference type="GO" id="GO:0050661">
    <property type="term" value="F:NADP binding"/>
    <property type="evidence" value="ECO:0007669"/>
    <property type="project" value="UniProtKB-UniRule"/>
</dbReference>
<dbReference type="GO" id="GO:0009088">
    <property type="term" value="P:threonine biosynthetic process"/>
    <property type="evidence" value="ECO:0007669"/>
    <property type="project" value="UniProtKB-UniRule"/>
</dbReference>
<dbReference type="InterPro" id="IPR005986">
    <property type="entry name" value="Asp_semialdehyde_DH_beta"/>
</dbReference>
<keyword evidence="13 15" id="KW-0486">Methionine biosynthesis</keyword>
<dbReference type="Proteomes" id="UP000694480">
    <property type="component" value="Unassembled WGS sequence"/>
</dbReference>
<dbReference type="NCBIfam" id="TIGR01296">
    <property type="entry name" value="asd_B"/>
    <property type="match status" value="1"/>
</dbReference>
<evidence type="ECO:0000313" key="18">
    <source>
        <dbReference type="EMBL" id="MBF5026858.1"/>
    </source>
</evidence>
<dbReference type="CDD" id="cd18131">
    <property type="entry name" value="ASADH_C_bac_euk_like"/>
    <property type="match status" value="1"/>
</dbReference>
<evidence type="ECO:0000256" key="6">
    <source>
        <dbReference type="ARBA" id="ARBA00013120"/>
    </source>
</evidence>
<dbReference type="CDD" id="cd02316">
    <property type="entry name" value="VcASADH2_like_N"/>
    <property type="match status" value="1"/>
</dbReference>
<evidence type="ECO:0000256" key="13">
    <source>
        <dbReference type="ARBA" id="ARBA00023167"/>
    </source>
</evidence>
<comment type="pathway">
    <text evidence="3 15">Amino-acid biosynthesis; L-threonine biosynthesis; L-threonine from L-aspartate: step 2/5.</text>
</comment>